<accession>A0A0R3W7X7</accession>
<reference evidence="1 2" key="2">
    <citation type="submission" date="2018-11" db="EMBL/GenBank/DDBJ databases">
        <authorList>
            <consortium name="Pathogen Informatics"/>
        </authorList>
    </citation>
    <scope>NUCLEOTIDE SEQUENCE [LARGE SCALE GENOMIC DNA]</scope>
</reference>
<evidence type="ECO:0000313" key="1">
    <source>
        <dbReference type="EMBL" id="VDK36651.1"/>
    </source>
</evidence>
<evidence type="ECO:0000313" key="3">
    <source>
        <dbReference type="WBParaSite" id="TASK_0000641901-mRNA-1"/>
    </source>
</evidence>
<gene>
    <name evidence="1" type="ORF">TASK_LOCUS6420</name>
</gene>
<sequence>MAVLMSTVCYASLNSYAYGPPKYKEGILLSDEDDDAQQPSMYFRITYTGHFFLNRFFFCLVESTNTSTSVRVFRVNYKNYIYSLEPTEFELFPKVPSIEENRNKDGLPESPLTQSLKSRLEEIKVRNC</sequence>
<proteinExistence type="predicted"/>
<name>A0A0R3W7X7_TAEAS</name>
<dbReference type="EMBL" id="UYRS01018499">
    <property type="protein sequence ID" value="VDK36651.1"/>
    <property type="molecule type" value="Genomic_DNA"/>
</dbReference>
<protein>
    <submittedName>
        <fullName evidence="3">Salivary lipocalin</fullName>
    </submittedName>
</protein>
<dbReference type="AlphaFoldDB" id="A0A0R3W7X7"/>
<organism evidence="3">
    <name type="scientific">Taenia asiatica</name>
    <name type="common">Asian tapeworm</name>
    <dbReference type="NCBI Taxonomy" id="60517"/>
    <lineage>
        <taxon>Eukaryota</taxon>
        <taxon>Metazoa</taxon>
        <taxon>Spiralia</taxon>
        <taxon>Lophotrochozoa</taxon>
        <taxon>Platyhelminthes</taxon>
        <taxon>Cestoda</taxon>
        <taxon>Eucestoda</taxon>
        <taxon>Cyclophyllidea</taxon>
        <taxon>Taeniidae</taxon>
        <taxon>Taenia</taxon>
    </lineage>
</organism>
<evidence type="ECO:0000313" key="2">
    <source>
        <dbReference type="Proteomes" id="UP000282613"/>
    </source>
</evidence>
<dbReference type="Proteomes" id="UP000282613">
    <property type="component" value="Unassembled WGS sequence"/>
</dbReference>
<reference evidence="3" key="1">
    <citation type="submission" date="2017-02" db="UniProtKB">
        <authorList>
            <consortium name="WormBaseParasite"/>
        </authorList>
    </citation>
    <scope>IDENTIFICATION</scope>
</reference>
<dbReference type="OrthoDB" id="6285192at2759"/>
<keyword evidence="2" id="KW-1185">Reference proteome</keyword>
<dbReference type="WBParaSite" id="TASK_0000641901-mRNA-1">
    <property type="protein sequence ID" value="TASK_0000641901-mRNA-1"/>
    <property type="gene ID" value="TASK_0000641901"/>
</dbReference>